<protein>
    <submittedName>
        <fullName evidence="1">Uncharacterized protein</fullName>
    </submittedName>
</protein>
<evidence type="ECO:0000313" key="2">
    <source>
        <dbReference type="Proteomes" id="UP000593735"/>
    </source>
</evidence>
<dbReference type="KEGG" id="tio:INP52_06830"/>
<gene>
    <name evidence="1" type="ORF">INP52_06830</name>
</gene>
<proteinExistence type="predicted"/>
<sequence length="128" mass="13911">MNESHELETAAELLLGHVLPKPGTLVLDADGLEFIADEGAMHERLAWGELAQVRCDIFRGRIRSIEFHDATGRVTLYAADDGVGVLRAIAAHAGRDKIVSINDEAMQAPSLLNRLRAWRGGSTTHTNA</sequence>
<evidence type="ECO:0000313" key="1">
    <source>
        <dbReference type="EMBL" id="QOY60128.1"/>
    </source>
</evidence>
<dbReference type="AlphaFoldDB" id="A0A7S7M934"/>
<keyword evidence="2" id="KW-1185">Reference proteome</keyword>
<accession>A0A7S7M934</accession>
<dbReference type="EMBL" id="CP063767">
    <property type="protein sequence ID" value="QOY60128.1"/>
    <property type="molecule type" value="Genomic_DNA"/>
</dbReference>
<name>A0A7S7M934_9ACTN</name>
<dbReference type="RefSeq" id="WP_194370256.1">
    <property type="nucleotide sequence ID" value="NZ_CP063767.1"/>
</dbReference>
<organism evidence="1 2">
    <name type="scientific">Thermophilibacter immobilis</name>
    <dbReference type="NCBI Taxonomy" id="2779519"/>
    <lineage>
        <taxon>Bacteria</taxon>
        <taxon>Bacillati</taxon>
        <taxon>Actinomycetota</taxon>
        <taxon>Coriobacteriia</taxon>
        <taxon>Coriobacteriales</taxon>
        <taxon>Atopobiaceae</taxon>
        <taxon>Thermophilibacter</taxon>
    </lineage>
</organism>
<reference evidence="1 2" key="1">
    <citation type="submission" date="2020-10" db="EMBL/GenBank/DDBJ databases">
        <title>Olsenella immobilis sp.nov., isolated from the mud in a fermentation cellar used for the production of Chinese strong-flavoured liquor.</title>
        <authorList>
            <person name="Lu L."/>
        </authorList>
    </citation>
    <scope>NUCLEOTIDE SEQUENCE [LARGE SCALE GENOMIC DNA]</scope>
    <source>
        <strain evidence="1 2">LZLJ-2</strain>
    </source>
</reference>
<dbReference type="Proteomes" id="UP000593735">
    <property type="component" value="Chromosome"/>
</dbReference>